<comment type="catalytic activity">
    <reaction evidence="10">
        <text>di-trans,octa-cis-undecaprenyl diphospho-N-acetyl-alpha-D-muramoyl-L-alanyl-D-glutamyl-meso-2,6-diaminopimeloyl-D-alanyl-D-alanine + UDP-N-acetyl-alpha-D-glucosamine = di-trans,octa-cis-undecaprenyl diphospho-[N-acetyl-alpha-D-glucosaminyl-(1-&gt;4)]-N-acetyl-alpha-D-muramoyl-L-alanyl-D-glutamyl-meso-2,6-diaminopimeloyl-D-alanyl-D-alanine + UDP + H(+)</text>
        <dbReference type="Rhea" id="RHEA:31227"/>
        <dbReference type="ChEBI" id="CHEBI:15378"/>
        <dbReference type="ChEBI" id="CHEBI:57705"/>
        <dbReference type="ChEBI" id="CHEBI:58223"/>
        <dbReference type="ChEBI" id="CHEBI:61387"/>
        <dbReference type="ChEBI" id="CHEBI:61388"/>
        <dbReference type="EC" id="2.4.1.227"/>
    </reaction>
</comment>
<dbReference type="EC" id="2.4.1.227" evidence="10"/>
<evidence type="ECO:0000259" key="12">
    <source>
        <dbReference type="Pfam" id="PF04101"/>
    </source>
</evidence>
<dbReference type="Pfam" id="PF03033">
    <property type="entry name" value="Glyco_transf_28"/>
    <property type="match status" value="1"/>
</dbReference>
<evidence type="ECO:0000256" key="5">
    <source>
        <dbReference type="ARBA" id="ARBA00022960"/>
    </source>
</evidence>
<comment type="caution">
    <text evidence="10">Lacks conserved residue(s) required for the propagation of feature annotation.</text>
</comment>
<feature type="domain" description="Glycosyl transferase family 28 C-terminal" evidence="12">
    <location>
        <begin position="189"/>
        <end position="354"/>
    </location>
</feature>
<keyword evidence="2 10" id="KW-0132">Cell division</keyword>
<feature type="binding site" evidence="10">
    <location>
        <position position="195"/>
    </location>
    <ligand>
        <name>UDP-N-acetyl-alpha-D-glucosamine</name>
        <dbReference type="ChEBI" id="CHEBI:57705"/>
    </ligand>
</feature>
<evidence type="ECO:0000256" key="10">
    <source>
        <dbReference type="HAMAP-Rule" id="MF_00033"/>
    </source>
</evidence>
<dbReference type="Proteomes" id="UP001290861">
    <property type="component" value="Unassembled WGS sequence"/>
</dbReference>
<dbReference type="Gene3D" id="3.40.50.2000">
    <property type="entry name" value="Glycogen Phosphorylase B"/>
    <property type="match status" value="2"/>
</dbReference>
<feature type="domain" description="Glycosyltransferase family 28 N-terminal" evidence="11">
    <location>
        <begin position="8"/>
        <end position="144"/>
    </location>
</feature>
<evidence type="ECO:0000313" key="14">
    <source>
        <dbReference type="Proteomes" id="UP001290861"/>
    </source>
</evidence>
<comment type="pathway">
    <text evidence="10">Cell wall biogenesis; peptidoglycan biosynthesis.</text>
</comment>
<keyword evidence="5 10" id="KW-0133">Cell shape</keyword>
<keyword evidence="4 10" id="KW-0808">Transferase</keyword>
<evidence type="ECO:0000313" key="13">
    <source>
        <dbReference type="EMBL" id="MDZ8117389.1"/>
    </source>
</evidence>
<dbReference type="InterPro" id="IPR006009">
    <property type="entry name" value="GlcNAc_MurG"/>
</dbReference>
<comment type="subcellular location">
    <subcellularLocation>
        <location evidence="10">Cell membrane</location>
        <topology evidence="10">Peripheral membrane protein</topology>
        <orientation evidence="10">Cytoplasmic side</orientation>
    </subcellularLocation>
</comment>
<sequence length="364" mass="39367">MGRKLKIGVACGGTGGHIFPGLATANELASRGHEVTLWLAGKDIEHESVKGWNGEIITIPAEGFQFGFSFRSVQTVYRLLKAYRLALSKMKANPPDVVLAMGSYASFGPIKAAGKLNIPYVLHEANLLPGRAVSMLAGKADTIAVSFEKTSYYLKHANIVRTGMPLRKDIQDASARPRIPRAEGGPMRIMIMGGSRGAQVLNEVLPRSLALVAETGVQLEVIHIAGLQDTESIAAVYEKACIKAEVQHFIQHMEEVYLNTDLAICRSGAATCAELAAFGVPALLIPYPHAVRDHQMGNARILQDSGAADVVDQQDISTTWLRDYLIRVSEKPGRLERMATAMKKRGQSDAAQQLANLIEKVGGE</sequence>
<proteinExistence type="inferred from homology"/>
<evidence type="ECO:0000259" key="11">
    <source>
        <dbReference type="Pfam" id="PF03033"/>
    </source>
</evidence>
<feature type="binding site" evidence="10">
    <location>
        <position position="167"/>
    </location>
    <ligand>
        <name>UDP-N-acetyl-alpha-D-glucosamine</name>
        <dbReference type="ChEBI" id="CHEBI:57705"/>
    </ligand>
</feature>
<dbReference type="SUPFAM" id="SSF53756">
    <property type="entry name" value="UDP-Glycosyltransferase/glycogen phosphorylase"/>
    <property type="match status" value="1"/>
</dbReference>
<dbReference type="RefSeq" id="WP_322607190.1">
    <property type="nucleotide sequence ID" value="NZ_JARVCO010000002.1"/>
</dbReference>
<dbReference type="NCBIfam" id="TIGR01133">
    <property type="entry name" value="murG"/>
    <property type="match status" value="1"/>
</dbReference>
<dbReference type="PANTHER" id="PTHR21015">
    <property type="entry name" value="UDP-N-ACETYLGLUCOSAMINE--N-ACETYLMURAMYL-(PENTAPEPTIDE) PYROPHOSPHORYL-UNDECAPRENOL N-ACETYLGLUCOSAMINE TRANSFERASE 1"/>
    <property type="match status" value="1"/>
</dbReference>
<reference evidence="13 14" key="1">
    <citation type="journal article" date="2024" name="Appl. Environ. Microbiol.">
        <title>Pontiella agarivorans sp. nov., a novel marine anaerobic bacterium capable of degrading macroalgal polysaccharides and fixing nitrogen.</title>
        <authorList>
            <person name="Liu N."/>
            <person name="Kivenson V."/>
            <person name="Peng X."/>
            <person name="Cui Z."/>
            <person name="Lankiewicz T.S."/>
            <person name="Gosselin K.M."/>
            <person name="English C.J."/>
            <person name="Blair E.M."/>
            <person name="O'Malley M.A."/>
            <person name="Valentine D.L."/>
        </authorList>
    </citation>
    <scope>NUCLEOTIDE SEQUENCE [LARGE SCALE GENOMIC DNA]</scope>
    <source>
        <strain evidence="13 14">NLcol2</strain>
    </source>
</reference>
<dbReference type="CDD" id="cd03785">
    <property type="entry name" value="GT28_MurG"/>
    <property type="match status" value="1"/>
</dbReference>
<evidence type="ECO:0000256" key="3">
    <source>
        <dbReference type="ARBA" id="ARBA00022676"/>
    </source>
</evidence>
<protein>
    <recommendedName>
        <fullName evidence="10">UDP-N-acetylglucosamine--N-acetylmuramyl-(pentapeptide) pyrophosphoryl-undecaprenol N-acetylglucosamine transferase</fullName>
        <ecNumber evidence="10">2.4.1.227</ecNumber>
    </recommendedName>
    <alternativeName>
        <fullName evidence="10">Undecaprenyl-PP-MurNAc-pentapeptide-UDPGlcNAc GlcNAc transferase</fullName>
    </alternativeName>
</protein>
<dbReference type="Pfam" id="PF04101">
    <property type="entry name" value="Glyco_tran_28_C"/>
    <property type="match status" value="1"/>
</dbReference>
<comment type="function">
    <text evidence="10">Cell wall formation. Catalyzes the transfer of a GlcNAc subunit on undecaprenyl-pyrophosphoryl-MurNAc-pentapeptide (lipid intermediate I) to form undecaprenyl-pyrophosphoryl-MurNAc-(pentapeptide)GlcNAc (lipid intermediate II).</text>
</comment>
<keyword evidence="7 10" id="KW-0472">Membrane</keyword>
<keyword evidence="14" id="KW-1185">Reference proteome</keyword>
<evidence type="ECO:0000256" key="8">
    <source>
        <dbReference type="ARBA" id="ARBA00023306"/>
    </source>
</evidence>
<name>A0ABU5MT65_9BACT</name>
<dbReference type="InterPro" id="IPR007235">
    <property type="entry name" value="Glyco_trans_28_C"/>
</dbReference>
<dbReference type="InterPro" id="IPR004276">
    <property type="entry name" value="GlycoTrans_28_N"/>
</dbReference>
<comment type="similarity">
    <text evidence="10">Belongs to the glycosyltransferase 28 family. MurG subfamily.</text>
</comment>
<evidence type="ECO:0000256" key="2">
    <source>
        <dbReference type="ARBA" id="ARBA00022618"/>
    </source>
</evidence>
<evidence type="ECO:0000256" key="1">
    <source>
        <dbReference type="ARBA" id="ARBA00022475"/>
    </source>
</evidence>
<keyword evidence="3 10" id="KW-0328">Glycosyltransferase</keyword>
<comment type="caution">
    <text evidence="13">The sequence shown here is derived from an EMBL/GenBank/DDBJ whole genome shotgun (WGS) entry which is preliminary data.</text>
</comment>
<dbReference type="HAMAP" id="MF_00033">
    <property type="entry name" value="MurG"/>
    <property type="match status" value="1"/>
</dbReference>
<evidence type="ECO:0000256" key="9">
    <source>
        <dbReference type="ARBA" id="ARBA00023316"/>
    </source>
</evidence>
<feature type="binding site" evidence="10">
    <location>
        <position position="250"/>
    </location>
    <ligand>
        <name>UDP-N-acetyl-alpha-D-glucosamine</name>
        <dbReference type="ChEBI" id="CHEBI:57705"/>
    </ligand>
</feature>
<feature type="binding site" evidence="10">
    <location>
        <begin position="14"/>
        <end position="16"/>
    </location>
    <ligand>
        <name>UDP-N-acetyl-alpha-D-glucosamine</name>
        <dbReference type="ChEBI" id="CHEBI:57705"/>
    </ligand>
</feature>
<keyword evidence="8 10" id="KW-0131">Cell cycle</keyword>
<evidence type="ECO:0000256" key="6">
    <source>
        <dbReference type="ARBA" id="ARBA00022984"/>
    </source>
</evidence>
<feature type="binding site" evidence="10">
    <location>
        <position position="126"/>
    </location>
    <ligand>
        <name>UDP-N-acetyl-alpha-D-glucosamine</name>
        <dbReference type="ChEBI" id="CHEBI:57705"/>
    </ligand>
</feature>
<dbReference type="EMBL" id="JARVCO010000002">
    <property type="protein sequence ID" value="MDZ8117389.1"/>
    <property type="molecule type" value="Genomic_DNA"/>
</dbReference>
<keyword evidence="6 10" id="KW-0573">Peptidoglycan synthesis</keyword>
<dbReference type="PANTHER" id="PTHR21015:SF22">
    <property type="entry name" value="GLYCOSYLTRANSFERASE"/>
    <property type="match status" value="1"/>
</dbReference>
<evidence type="ECO:0000256" key="7">
    <source>
        <dbReference type="ARBA" id="ARBA00023136"/>
    </source>
</evidence>
<keyword evidence="1 10" id="KW-1003">Cell membrane</keyword>
<feature type="binding site" evidence="10">
    <location>
        <position position="295"/>
    </location>
    <ligand>
        <name>UDP-N-acetyl-alpha-D-glucosamine</name>
        <dbReference type="ChEBI" id="CHEBI:57705"/>
    </ligand>
</feature>
<keyword evidence="9 10" id="KW-0961">Cell wall biogenesis/degradation</keyword>
<evidence type="ECO:0000256" key="4">
    <source>
        <dbReference type="ARBA" id="ARBA00022679"/>
    </source>
</evidence>
<dbReference type="GO" id="GO:0016757">
    <property type="term" value="F:glycosyltransferase activity"/>
    <property type="evidence" value="ECO:0007669"/>
    <property type="project" value="UniProtKB-KW"/>
</dbReference>
<gene>
    <name evidence="10 13" type="primary">murG</name>
    <name evidence="13" type="ORF">P9H32_02015</name>
</gene>
<accession>A0ABU5MT65</accession>
<organism evidence="13 14">
    <name type="scientific">Pontiella agarivorans</name>
    <dbReference type="NCBI Taxonomy" id="3038953"/>
    <lineage>
        <taxon>Bacteria</taxon>
        <taxon>Pseudomonadati</taxon>
        <taxon>Kiritimatiellota</taxon>
        <taxon>Kiritimatiellia</taxon>
        <taxon>Kiritimatiellales</taxon>
        <taxon>Pontiellaceae</taxon>
        <taxon>Pontiella</taxon>
    </lineage>
</organism>